<dbReference type="SUPFAM" id="SSF54373">
    <property type="entry name" value="FAD-linked reductases, C-terminal domain"/>
    <property type="match status" value="1"/>
</dbReference>
<dbReference type="GO" id="GO:0005829">
    <property type="term" value="C:cytosol"/>
    <property type="evidence" value="ECO:0007669"/>
    <property type="project" value="TreeGrafter"/>
</dbReference>
<comment type="similarity">
    <text evidence="1">Belongs to the Rab GDI family.</text>
</comment>
<evidence type="ECO:0008006" key="4">
    <source>
        <dbReference type="Google" id="ProtNLM"/>
    </source>
</evidence>
<reference evidence="3" key="1">
    <citation type="submission" date="2013-12" db="EMBL/GenBank/DDBJ databases">
        <title>The Genome Sequence of Aphanomyces astaci APO3.</title>
        <authorList>
            <consortium name="The Broad Institute Genomics Platform"/>
            <person name="Russ C."/>
            <person name="Tyler B."/>
            <person name="van West P."/>
            <person name="Dieguez-Uribeondo J."/>
            <person name="Young S.K."/>
            <person name="Zeng Q."/>
            <person name="Gargeya S."/>
            <person name="Fitzgerald M."/>
            <person name="Abouelleil A."/>
            <person name="Alvarado L."/>
            <person name="Chapman S.B."/>
            <person name="Gainer-Dewar J."/>
            <person name="Goldberg J."/>
            <person name="Griggs A."/>
            <person name="Gujja S."/>
            <person name="Hansen M."/>
            <person name="Howarth C."/>
            <person name="Imamovic A."/>
            <person name="Ireland A."/>
            <person name="Larimer J."/>
            <person name="McCowan C."/>
            <person name="Murphy C."/>
            <person name="Pearson M."/>
            <person name="Poon T.W."/>
            <person name="Priest M."/>
            <person name="Roberts A."/>
            <person name="Saif S."/>
            <person name="Shea T."/>
            <person name="Sykes S."/>
            <person name="Wortman J."/>
            <person name="Nusbaum C."/>
            <person name="Birren B."/>
        </authorList>
    </citation>
    <scope>NUCLEOTIDE SEQUENCE [LARGE SCALE GENOMIC DNA]</scope>
    <source>
        <strain evidence="3">APO3</strain>
    </source>
</reference>
<organism evidence="3">
    <name type="scientific">Aphanomyces astaci</name>
    <name type="common">Crayfish plague agent</name>
    <dbReference type="NCBI Taxonomy" id="112090"/>
    <lineage>
        <taxon>Eukaryota</taxon>
        <taxon>Sar</taxon>
        <taxon>Stramenopiles</taxon>
        <taxon>Oomycota</taxon>
        <taxon>Saprolegniomycetes</taxon>
        <taxon>Saprolegniales</taxon>
        <taxon>Verrucalvaceae</taxon>
        <taxon>Aphanomyces</taxon>
    </lineage>
</organism>
<dbReference type="InterPro" id="IPR036188">
    <property type="entry name" value="FAD/NAD-bd_sf"/>
</dbReference>
<feature type="compositionally biased region" description="Basic and acidic residues" evidence="2">
    <location>
        <begin position="608"/>
        <end position="619"/>
    </location>
</feature>
<feature type="region of interest" description="Disordered" evidence="2">
    <location>
        <begin position="331"/>
        <end position="350"/>
    </location>
</feature>
<name>W4GAT0_APHAT</name>
<accession>W4GAT0</accession>
<dbReference type="EMBL" id="KI913135">
    <property type="protein sequence ID" value="ETV76797.1"/>
    <property type="molecule type" value="Genomic_DNA"/>
</dbReference>
<dbReference type="PRINTS" id="PR00891">
    <property type="entry name" value="RABGDIREP"/>
</dbReference>
<dbReference type="GO" id="GO:0005968">
    <property type="term" value="C:Rab-protein geranylgeranyltransferase complex"/>
    <property type="evidence" value="ECO:0007669"/>
    <property type="project" value="TreeGrafter"/>
</dbReference>
<evidence type="ECO:0000313" key="3">
    <source>
        <dbReference type="EMBL" id="ETV76797.1"/>
    </source>
</evidence>
<dbReference type="AlphaFoldDB" id="W4GAT0"/>
<evidence type="ECO:0000256" key="2">
    <source>
        <dbReference type="SAM" id="MobiDB-lite"/>
    </source>
</evidence>
<evidence type="ECO:0000256" key="1">
    <source>
        <dbReference type="ARBA" id="ARBA00005593"/>
    </source>
</evidence>
<dbReference type="OrthoDB" id="9446342at2759"/>
<dbReference type="PANTHER" id="PTHR11787:SF4">
    <property type="entry name" value="CHM, RAB ESCORT PROTEIN 1"/>
    <property type="match status" value="1"/>
</dbReference>
<dbReference type="VEuPathDB" id="FungiDB:H257_09248"/>
<dbReference type="GO" id="GO:0016192">
    <property type="term" value="P:vesicle-mediated transport"/>
    <property type="evidence" value="ECO:0007669"/>
    <property type="project" value="TreeGrafter"/>
</dbReference>
<gene>
    <name evidence="3" type="ORF">H257_09248</name>
</gene>
<dbReference type="Gene3D" id="3.50.50.60">
    <property type="entry name" value="FAD/NAD(P)-binding domain"/>
    <property type="match status" value="2"/>
</dbReference>
<dbReference type="GeneID" id="20811244"/>
<sequence length="641" mass="69003">MMAEDDIVYTTEYDVIVVGTGIVESIVAASLARAGQKVLHLDTNEYYGSDFASLPLHQFEEWMTAQPPPPTSDAPTQPYPLTNAFRCTLLHQSKADTFQPRSSSFSLDIQPKMLLSNSPLVDVLVHSGVGRYLDFMAMQGTFMYSAQPQNKNPPIWEVPCSKPDVFKSKLNVLEKRHLMKFLQFVADYGEADVTTLNERDLTASRALKRPQNKQHDDKLTTTFDQYASFTDVLSTHFKLSAALQQVVRYAVLLQPTSPHPSVELSTSDSLDAIFAFVTSIGKFAPSPYLTPMYGISEVAQSFCRLSAVYNGTYILRTSLSHLDVRPSVDDATSGGHLDVRPPPVDETTSSGHVDVRASVDDTTSSGHLDVRPSVDGTTSGDLCVGMSTTDGKSFRAKHVVLNASSYAHSIGYTPHTALLRGIFVVDTSIQVGVDRLVLVLPPGEVAHPNAALSGSWAVHVLQMDSTMGVCASGTFLIHVTTVAPLDTPAEDLVSYMHAIYACLYPANAVTPVWSAVFTIPSSITSPTTTRSLANVHVCPSPPLLDTTLATCVADARAIFRAICPEETLLFLPKSEEAHAEAGNGADSDSDVALLDQAAQLLQTSVTEAGKRSIEDHSKGEVAVLSSTSSTSSTVNGSNDSP</sequence>
<dbReference type="InterPro" id="IPR018203">
    <property type="entry name" value="GDP_dissociation_inhibitor"/>
</dbReference>
<feature type="region of interest" description="Disordered" evidence="2">
    <location>
        <begin position="606"/>
        <end position="641"/>
    </location>
</feature>
<dbReference type="STRING" id="112090.W4GAT0"/>
<dbReference type="SUPFAM" id="SSF51905">
    <property type="entry name" value="FAD/NAD(P)-binding domain"/>
    <property type="match status" value="1"/>
</dbReference>
<dbReference type="Pfam" id="PF00996">
    <property type="entry name" value="GDI"/>
    <property type="match status" value="1"/>
</dbReference>
<dbReference type="GO" id="GO:0005092">
    <property type="term" value="F:GDP-dissociation inhibitor activity"/>
    <property type="evidence" value="ECO:0007669"/>
    <property type="project" value="InterPro"/>
</dbReference>
<proteinExistence type="inferred from homology"/>
<dbReference type="PANTHER" id="PTHR11787">
    <property type="entry name" value="RAB GDP-DISSOCIATION INHIBITOR"/>
    <property type="match status" value="1"/>
</dbReference>
<protein>
    <recommendedName>
        <fullName evidence="4">Rab proteins geranylgeranyltransferase component</fullName>
    </recommendedName>
</protein>
<dbReference type="Gene3D" id="3.30.519.10">
    <property type="entry name" value="Guanine Nucleotide Dissociation Inhibitor, domain 2"/>
    <property type="match status" value="1"/>
</dbReference>
<dbReference type="RefSeq" id="XP_009833710.1">
    <property type="nucleotide sequence ID" value="XM_009835408.1"/>
</dbReference>
<dbReference type="GO" id="GO:0005634">
    <property type="term" value="C:nucleus"/>
    <property type="evidence" value="ECO:0007669"/>
    <property type="project" value="TreeGrafter"/>
</dbReference>
<dbReference type="GO" id="GO:0007264">
    <property type="term" value="P:small GTPase-mediated signal transduction"/>
    <property type="evidence" value="ECO:0007669"/>
    <property type="project" value="InterPro"/>
</dbReference>